<reference evidence="2" key="1">
    <citation type="submission" date="2021-12" db="EMBL/GenBank/DDBJ databases">
        <authorList>
            <person name="Cha I.-T."/>
            <person name="Lee K.-E."/>
            <person name="Park S.-J."/>
        </authorList>
    </citation>
    <scope>NUCLEOTIDE SEQUENCE</scope>
    <source>
        <strain evidence="2">YSM-43</strain>
    </source>
</reference>
<dbReference type="InterPro" id="IPR023459">
    <property type="entry name" value="Tscrpt_elong_fac_GreA/B_fam"/>
</dbReference>
<accession>A0ABY4HR66</accession>
<gene>
    <name evidence="2" type="ORF">LXD69_07710</name>
</gene>
<organism evidence="2 3">
    <name type="scientific">Flavobacterium sediminilitoris</name>
    <dbReference type="NCBI Taxonomy" id="2024526"/>
    <lineage>
        <taxon>Bacteria</taxon>
        <taxon>Pseudomonadati</taxon>
        <taxon>Bacteroidota</taxon>
        <taxon>Flavobacteriia</taxon>
        <taxon>Flavobacteriales</taxon>
        <taxon>Flavobacteriaceae</taxon>
        <taxon>Flavobacterium</taxon>
    </lineage>
</organism>
<dbReference type="PANTHER" id="PTHR30437">
    <property type="entry name" value="TRANSCRIPTION ELONGATION FACTOR GREA"/>
    <property type="match status" value="1"/>
</dbReference>
<reference evidence="2" key="2">
    <citation type="submission" date="2022-04" db="EMBL/GenBank/DDBJ databases">
        <title>Complete Genome Sequence of Flavobacterium sediminilitoris YSM-43, Isolated from a Tidal Sediment.</title>
        <authorList>
            <person name="Lee P.A."/>
        </authorList>
    </citation>
    <scope>NUCLEOTIDE SEQUENCE</scope>
    <source>
        <strain evidence="2">YSM-43</strain>
    </source>
</reference>
<keyword evidence="3" id="KW-1185">Reference proteome</keyword>
<proteinExistence type="predicted"/>
<dbReference type="InterPro" id="IPR001437">
    <property type="entry name" value="Tscrpt_elong_fac_GreA/B_C"/>
</dbReference>
<protein>
    <submittedName>
        <fullName evidence="2">GreA/GreB family elongation factor</fullName>
    </submittedName>
</protein>
<dbReference type="SUPFAM" id="SSF54534">
    <property type="entry name" value="FKBP-like"/>
    <property type="match status" value="1"/>
</dbReference>
<feature type="domain" description="Transcription elongation factor GreA/GreB C-terminal" evidence="1">
    <location>
        <begin position="54"/>
        <end position="127"/>
    </location>
</feature>
<keyword evidence="2" id="KW-0648">Protein biosynthesis</keyword>
<dbReference type="RefSeq" id="WP_045969474.1">
    <property type="nucleotide sequence ID" value="NZ_CP090145.1"/>
</dbReference>
<dbReference type="Pfam" id="PF01272">
    <property type="entry name" value="GreA_GreB"/>
    <property type="match status" value="1"/>
</dbReference>
<keyword evidence="2" id="KW-0251">Elongation factor</keyword>
<evidence type="ECO:0000313" key="3">
    <source>
        <dbReference type="Proteomes" id="UP000830454"/>
    </source>
</evidence>
<evidence type="ECO:0000313" key="2">
    <source>
        <dbReference type="EMBL" id="UOX35396.1"/>
    </source>
</evidence>
<dbReference type="PANTHER" id="PTHR30437:SF5">
    <property type="entry name" value="REGULATOR OF NUCLEOSIDE DIPHOSPHATE KINASE"/>
    <property type="match status" value="1"/>
</dbReference>
<dbReference type="Proteomes" id="UP000830454">
    <property type="component" value="Chromosome"/>
</dbReference>
<dbReference type="InterPro" id="IPR036953">
    <property type="entry name" value="GreA/GreB_C_sf"/>
</dbReference>
<evidence type="ECO:0000259" key="1">
    <source>
        <dbReference type="Pfam" id="PF01272"/>
    </source>
</evidence>
<dbReference type="Gene3D" id="3.10.50.30">
    <property type="entry name" value="Transcription elongation factor, GreA/GreB, C-terminal domain"/>
    <property type="match status" value="1"/>
</dbReference>
<name>A0ABY4HR66_9FLAO</name>
<dbReference type="GO" id="GO:0003746">
    <property type="term" value="F:translation elongation factor activity"/>
    <property type="evidence" value="ECO:0007669"/>
    <property type="project" value="UniProtKB-KW"/>
</dbReference>
<dbReference type="EMBL" id="CP090145">
    <property type="protein sequence ID" value="UOX35396.1"/>
    <property type="molecule type" value="Genomic_DNA"/>
</dbReference>
<sequence length="128" mass="14648">MKYGKIIIDKKELETLKHLFSNSHNKNDKTYRLSFEKLIDELKEAKVLDSAKIPEDIVRFNSIVTIKTAFDKERTYQIVTPEKSDVANNKISVLAPMGLALFGYAQNDKINWQFPTGISTIEIISVKN</sequence>